<reference evidence="3 4" key="1">
    <citation type="journal article" date="2024" name="Plant J.">
        <title>Genome sequences and population genomics reveal climatic adaptation and genomic divergence between two closely related sweetgum species.</title>
        <authorList>
            <person name="Xu W.Q."/>
            <person name="Ren C.Q."/>
            <person name="Zhang X.Y."/>
            <person name="Comes H.P."/>
            <person name="Liu X.H."/>
            <person name="Li Y.G."/>
            <person name="Kettle C.J."/>
            <person name="Jalonen R."/>
            <person name="Gaisberger H."/>
            <person name="Ma Y.Z."/>
            <person name="Qiu Y.X."/>
        </authorList>
    </citation>
    <scope>NUCLEOTIDE SEQUENCE [LARGE SCALE GENOMIC DNA]</scope>
    <source>
        <strain evidence="3">Hangzhou</strain>
    </source>
</reference>
<dbReference type="PROSITE" id="PS50157">
    <property type="entry name" value="ZINC_FINGER_C2H2_2"/>
    <property type="match status" value="1"/>
</dbReference>
<protein>
    <recommendedName>
        <fullName evidence="2">C2H2-type domain-containing protein</fullName>
    </recommendedName>
</protein>
<accession>A0AAP0X940</accession>
<dbReference type="PANTHER" id="PTHR15921">
    <property type="entry name" value="PRE-MRNA CLEAVAGE COMPLEX II"/>
    <property type="match status" value="1"/>
</dbReference>
<dbReference type="GO" id="GO:0006369">
    <property type="term" value="P:termination of RNA polymerase II transcription"/>
    <property type="evidence" value="ECO:0007669"/>
    <property type="project" value="InterPro"/>
</dbReference>
<dbReference type="PROSITE" id="PS00028">
    <property type="entry name" value="ZINC_FINGER_C2H2_1"/>
    <property type="match status" value="1"/>
</dbReference>
<dbReference type="Pfam" id="PF23228">
    <property type="entry name" value="zf_PCFS4"/>
    <property type="match status" value="1"/>
</dbReference>
<keyword evidence="4" id="KW-1185">Reference proteome</keyword>
<dbReference type="PANTHER" id="PTHR15921:SF3">
    <property type="entry name" value="PRE-MRNA CLEAVAGE COMPLEX 2 PROTEIN PCF11"/>
    <property type="match status" value="1"/>
</dbReference>
<keyword evidence="1" id="KW-0862">Zinc</keyword>
<organism evidence="3 4">
    <name type="scientific">Liquidambar formosana</name>
    <name type="common">Formosan gum</name>
    <dbReference type="NCBI Taxonomy" id="63359"/>
    <lineage>
        <taxon>Eukaryota</taxon>
        <taxon>Viridiplantae</taxon>
        <taxon>Streptophyta</taxon>
        <taxon>Embryophyta</taxon>
        <taxon>Tracheophyta</taxon>
        <taxon>Spermatophyta</taxon>
        <taxon>Magnoliopsida</taxon>
        <taxon>eudicotyledons</taxon>
        <taxon>Gunneridae</taxon>
        <taxon>Pentapetalae</taxon>
        <taxon>Saxifragales</taxon>
        <taxon>Altingiaceae</taxon>
        <taxon>Liquidambar</taxon>
    </lineage>
</organism>
<comment type="caution">
    <text evidence="3">The sequence shown here is derived from an EMBL/GenBank/DDBJ whole genome shotgun (WGS) entry which is preliminary data.</text>
</comment>
<name>A0AAP0X940_LIQFO</name>
<dbReference type="InterPro" id="IPR013087">
    <property type="entry name" value="Znf_C2H2_type"/>
</dbReference>
<keyword evidence="1" id="KW-0479">Metal-binding</keyword>
<dbReference type="GO" id="GO:0000993">
    <property type="term" value="F:RNA polymerase II complex binding"/>
    <property type="evidence" value="ECO:0007669"/>
    <property type="project" value="InterPro"/>
</dbReference>
<gene>
    <name evidence="3" type="ORF">L1049_008336</name>
</gene>
<evidence type="ECO:0000256" key="1">
    <source>
        <dbReference type="PROSITE-ProRule" id="PRU00042"/>
    </source>
</evidence>
<dbReference type="Proteomes" id="UP001415857">
    <property type="component" value="Unassembled WGS sequence"/>
</dbReference>
<dbReference type="GO" id="GO:0008270">
    <property type="term" value="F:zinc ion binding"/>
    <property type="evidence" value="ECO:0007669"/>
    <property type="project" value="UniProtKB-KW"/>
</dbReference>
<dbReference type="InterPro" id="IPR045154">
    <property type="entry name" value="PCF11-like"/>
</dbReference>
<evidence type="ECO:0000313" key="3">
    <source>
        <dbReference type="EMBL" id="KAK9290170.1"/>
    </source>
</evidence>
<feature type="domain" description="C2H2-type" evidence="2">
    <location>
        <begin position="72"/>
        <end position="99"/>
    </location>
</feature>
<dbReference type="GO" id="GO:0031124">
    <property type="term" value="P:mRNA 3'-end processing"/>
    <property type="evidence" value="ECO:0007669"/>
    <property type="project" value="InterPro"/>
</dbReference>
<dbReference type="InterPro" id="IPR057242">
    <property type="entry name" value="PCFS4-like"/>
</dbReference>
<keyword evidence="1" id="KW-0863">Zinc-finger</keyword>
<evidence type="ECO:0000313" key="4">
    <source>
        <dbReference type="Proteomes" id="UP001415857"/>
    </source>
</evidence>
<proteinExistence type="predicted"/>
<dbReference type="GO" id="GO:0005737">
    <property type="term" value="C:cytoplasm"/>
    <property type="evidence" value="ECO:0007669"/>
    <property type="project" value="TreeGrafter"/>
</dbReference>
<dbReference type="GO" id="GO:0003729">
    <property type="term" value="F:mRNA binding"/>
    <property type="evidence" value="ECO:0007669"/>
    <property type="project" value="InterPro"/>
</dbReference>
<dbReference type="AlphaFoldDB" id="A0AAP0X940"/>
<dbReference type="GO" id="GO:0005849">
    <property type="term" value="C:mRNA cleavage factor complex"/>
    <property type="evidence" value="ECO:0007669"/>
    <property type="project" value="TreeGrafter"/>
</dbReference>
<evidence type="ECO:0000259" key="2">
    <source>
        <dbReference type="PROSITE" id="PS50157"/>
    </source>
</evidence>
<sequence>MQVSSVPVSSAIPLPSSIDEVSFSEPAAKSSDTLSESSTMEIKNLVGFEFKPDIIREFHSSVISGLIDDLPHQCSICGLRLKLQEWLDRHLEWHASKKAESNFVNRASRQWYANPGDWVAGKEGTPSRFESNVLVKELGKAVEKGELQMVPADESQCVCVLCGELFEDFYSQERDEWMFKGAVYITIPSGDGEIGTTNESAAQGPIVHSNCISENSVCDLGLVNVAKVERMRNASR</sequence>
<dbReference type="EMBL" id="JBBPBK010000002">
    <property type="protein sequence ID" value="KAK9290170.1"/>
    <property type="molecule type" value="Genomic_DNA"/>
</dbReference>